<organism evidence="1 2">
    <name type="scientific">Portunus trituberculatus</name>
    <name type="common">Swimming crab</name>
    <name type="synonym">Neptunus trituberculatus</name>
    <dbReference type="NCBI Taxonomy" id="210409"/>
    <lineage>
        <taxon>Eukaryota</taxon>
        <taxon>Metazoa</taxon>
        <taxon>Ecdysozoa</taxon>
        <taxon>Arthropoda</taxon>
        <taxon>Crustacea</taxon>
        <taxon>Multicrustacea</taxon>
        <taxon>Malacostraca</taxon>
        <taxon>Eumalacostraca</taxon>
        <taxon>Eucarida</taxon>
        <taxon>Decapoda</taxon>
        <taxon>Pleocyemata</taxon>
        <taxon>Brachyura</taxon>
        <taxon>Eubrachyura</taxon>
        <taxon>Portunoidea</taxon>
        <taxon>Portunidae</taxon>
        <taxon>Portuninae</taxon>
        <taxon>Portunus</taxon>
    </lineage>
</organism>
<protein>
    <submittedName>
        <fullName evidence="1">Uncharacterized protein</fullName>
    </submittedName>
</protein>
<dbReference type="EMBL" id="VSRR010071108">
    <property type="protein sequence ID" value="MPC86324.1"/>
    <property type="molecule type" value="Genomic_DNA"/>
</dbReference>
<dbReference type="Proteomes" id="UP000324222">
    <property type="component" value="Unassembled WGS sequence"/>
</dbReference>
<name>A0A5B7J1G7_PORTR</name>
<proteinExistence type="predicted"/>
<accession>A0A5B7J1G7</accession>
<sequence>MSRSDTPQTRISVVL</sequence>
<gene>
    <name evidence="1" type="ORF">E2C01_081147</name>
</gene>
<keyword evidence="2" id="KW-1185">Reference proteome</keyword>
<evidence type="ECO:0000313" key="2">
    <source>
        <dbReference type="Proteomes" id="UP000324222"/>
    </source>
</evidence>
<evidence type="ECO:0000313" key="1">
    <source>
        <dbReference type="EMBL" id="MPC86324.1"/>
    </source>
</evidence>
<reference evidence="1 2" key="1">
    <citation type="submission" date="2019-05" db="EMBL/GenBank/DDBJ databases">
        <title>Another draft genome of Portunus trituberculatus and its Hox gene families provides insights of decapod evolution.</title>
        <authorList>
            <person name="Jeong J.-H."/>
            <person name="Song I."/>
            <person name="Kim S."/>
            <person name="Choi T."/>
            <person name="Kim D."/>
            <person name="Ryu S."/>
            <person name="Kim W."/>
        </authorList>
    </citation>
    <scope>NUCLEOTIDE SEQUENCE [LARGE SCALE GENOMIC DNA]</scope>
    <source>
        <tissue evidence="1">Muscle</tissue>
    </source>
</reference>
<comment type="caution">
    <text evidence="1">The sequence shown here is derived from an EMBL/GenBank/DDBJ whole genome shotgun (WGS) entry which is preliminary data.</text>
</comment>